<gene>
    <name evidence="10" type="ORF">PENSTE_c001G07351</name>
</gene>
<dbReference type="InterPro" id="IPR000659">
    <property type="entry name" value="Pyridox_Oxase"/>
</dbReference>
<feature type="compositionally biased region" description="Polar residues" evidence="8">
    <location>
        <begin position="44"/>
        <end position="56"/>
    </location>
</feature>
<organism evidence="10 11">
    <name type="scientific">Penicillium steckii</name>
    <dbReference type="NCBI Taxonomy" id="303698"/>
    <lineage>
        <taxon>Eukaryota</taxon>
        <taxon>Fungi</taxon>
        <taxon>Dikarya</taxon>
        <taxon>Ascomycota</taxon>
        <taxon>Pezizomycotina</taxon>
        <taxon>Eurotiomycetes</taxon>
        <taxon>Eurotiomycetidae</taxon>
        <taxon>Eurotiales</taxon>
        <taxon>Aspergillaceae</taxon>
        <taxon>Penicillium</taxon>
    </lineage>
</organism>
<protein>
    <recommendedName>
        <fullName evidence="4">pyridoxal 5'-phosphate synthase</fullName>
        <ecNumber evidence="4">1.4.3.5</ecNumber>
    </recommendedName>
</protein>
<dbReference type="Pfam" id="PF10590">
    <property type="entry name" value="PNP_phzG_C"/>
    <property type="match status" value="1"/>
</dbReference>
<name>A0A1V6TYD5_9EURO</name>
<keyword evidence="6" id="KW-0288">FMN</keyword>
<accession>A0A1V6TYD5</accession>
<comment type="pathway">
    <text evidence="2">Cofactor metabolism; pyridoxal 5'-phosphate salvage; pyridoxal 5'-phosphate from pyridoxamine 5'-phosphate: step 1/1.</text>
</comment>
<dbReference type="GO" id="GO:0010181">
    <property type="term" value="F:FMN binding"/>
    <property type="evidence" value="ECO:0007669"/>
    <property type="project" value="InterPro"/>
</dbReference>
<dbReference type="EC" id="1.4.3.5" evidence="4"/>
<dbReference type="GO" id="GO:0004733">
    <property type="term" value="F:pyridoxamine phosphate oxidase activity"/>
    <property type="evidence" value="ECO:0007669"/>
    <property type="project" value="UniProtKB-EC"/>
</dbReference>
<evidence type="ECO:0000256" key="2">
    <source>
        <dbReference type="ARBA" id="ARBA00004738"/>
    </source>
</evidence>
<dbReference type="GO" id="GO:0008615">
    <property type="term" value="P:pyridoxine biosynthetic process"/>
    <property type="evidence" value="ECO:0007669"/>
    <property type="project" value="InterPro"/>
</dbReference>
<dbReference type="Gene3D" id="2.30.110.10">
    <property type="entry name" value="Electron Transport, Fmn-binding Protein, Chain A"/>
    <property type="match status" value="1"/>
</dbReference>
<comment type="pathway">
    <text evidence="3">Cofactor metabolism; pyridoxal 5'-phosphate salvage; pyridoxal 5'-phosphate from pyridoxine 5'-phosphate: step 1/1.</text>
</comment>
<evidence type="ECO:0000256" key="4">
    <source>
        <dbReference type="ARBA" id="ARBA00012801"/>
    </source>
</evidence>
<dbReference type="PROSITE" id="PS01064">
    <property type="entry name" value="PYRIDOX_OXIDASE"/>
    <property type="match status" value="1"/>
</dbReference>
<feature type="region of interest" description="Disordered" evidence="8">
    <location>
        <begin position="70"/>
        <end position="121"/>
    </location>
</feature>
<proteinExistence type="predicted"/>
<dbReference type="OrthoDB" id="303614at2759"/>
<comment type="cofactor">
    <cofactor evidence="1">
        <name>FMN</name>
        <dbReference type="ChEBI" id="CHEBI:58210"/>
    </cofactor>
</comment>
<dbReference type="InterPro" id="IPR012349">
    <property type="entry name" value="Split_barrel_FMN-bd"/>
</dbReference>
<feature type="region of interest" description="Disordered" evidence="8">
    <location>
        <begin position="44"/>
        <end position="63"/>
    </location>
</feature>
<evidence type="ECO:0000256" key="5">
    <source>
        <dbReference type="ARBA" id="ARBA00022630"/>
    </source>
</evidence>
<keyword evidence="5" id="KW-0285">Flavoprotein</keyword>
<reference evidence="11" key="1">
    <citation type="journal article" date="2017" name="Nat. Microbiol.">
        <title>Global analysis of biosynthetic gene clusters reveals vast potential of secondary metabolite production in Penicillium species.</title>
        <authorList>
            <person name="Nielsen J.C."/>
            <person name="Grijseels S."/>
            <person name="Prigent S."/>
            <person name="Ji B."/>
            <person name="Dainat J."/>
            <person name="Nielsen K.F."/>
            <person name="Frisvad J.C."/>
            <person name="Workman M."/>
            <person name="Nielsen J."/>
        </authorList>
    </citation>
    <scope>NUCLEOTIDE SEQUENCE [LARGE SCALE GENOMIC DNA]</scope>
    <source>
        <strain evidence="11">IBT 24891</strain>
    </source>
</reference>
<evidence type="ECO:0000256" key="3">
    <source>
        <dbReference type="ARBA" id="ARBA00005037"/>
    </source>
</evidence>
<keyword evidence="7" id="KW-0560">Oxidoreductase</keyword>
<dbReference type="UniPathway" id="UPA01068">
    <property type="reaction ID" value="UER00304"/>
</dbReference>
<evidence type="ECO:0000256" key="6">
    <source>
        <dbReference type="ARBA" id="ARBA00022643"/>
    </source>
</evidence>
<dbReference type="SUPFAM" id="SSF50475">
    <property type="entry name" value="FMN-binding split barrel"/>
    <property type="match status" value="1"/>
</dbReference>
<dbReference type="InterPro" id="IPR019576">
    <property type="entry name" value="Pyridoxamine_oxidase_dimer_C"/>
</dbReference>
<dbReference type="InterPro" id="IPR019740">
    <property type="entry name" value="Pyridox_Oxase_CS"/>
</dbReference>
<evidence type="ECO:0000313" key="11">
    <source>
        <dbReference type="Proteomes" id="UP000191285"/>
    </source>
</evidence>
<evidence type="ECO:0000256" key="8">
    <source>
        <dbReference type="SAM" id="MobiDB-lite"/>
    </source>
</evidence>
<feature type="region of interest" description="Disordered" evidence="8">
    <location>
        <begin position="294"/>
        <end position="324"/>
    </location>
</feature>
<keyword evidence="11" id="KW-1185">Reference proteome</keyword>
<dbReference type="PANTHER" id="PTHR10851:SF0">
    <property type="entry name" value="PYRIDOXINE-5'-PHOSPHATE OXIDASE"/>
    <property type="match status" value="1"/>
</dbReference>
<feature type="compositionally biased region" description="Polar residues" evidence="8">
    <location>
        <begin position="104"/>
        <end position="118"/>
    </location>
</feature>
<evidence type="ECO:0000259" key="9">
    <source>
        <dbReference type="Pfam" id="PF10590"/>
    </source>
</evidence>
<dbReference type="Proteomes" id="UP000191285">
    <property type="component" value="Unassembled WGS sequence"/>
</dbReference>
<evidence type="ECO:0000256" key="7">
    <source>
        <dbReference type="ARBA" id="ARBA00023002"/>
    </source>
</evidence>
<dbReference type="AlphaFoldDB" id="A0A1V6TYD5"/>
<feature type="domain" description="Pyridoxine 5'-phosphate oxidase dimerisation C-terminal" evidence="9">
    <location>
        <begin position="359"/>
        <end position="404"/>
    </location>
</feature>
<comment type="caution">
    <text evidence="10">The sequence shown here is derived from an EMBL/GenBank/DDBJ whole genome shotgun (WGS) entry which is preliminary data.</text>
</comment>
<dbReference type="STRING" id="303698.A0A1V6TYD5"/>
<evidence type="ECO:0000313" key="10">
    <source>
        <dbReference type="EMBL" id="OQE31281.1"/>
    </source>
</evidence>
<sequence length="404" mass="45122">MLHHISSIHSPNLHSFLRIKVRNVRQSPHLRTWHSFTPRLATNFKSKMSQNPASSDAESRRPKKFIFAPGDIEAGSETPNASDTPPIPQSAVPSHLAPGESLRSDTSTPTSTSENQMVSHPARAHQFVTNPPLTVSQIHGTNPLRQFNAWFRDSRLPASSAPETCTLATASLPSGRISSRVLYLKELDERGWVVYSNWGSREGKGAQVFGQDASGSNAIGSMPEPGDVGLAGGNKWGALTFCWSTVERQVRVEGLLEPLSREESELYWRTRERGSQIGAWASWQSRVLWSAEPSQMEDHQRRKSVSKLQPAEGSTSGVDIPAGINETDIDDGRALLEQWVKEMEKKFEGVEQIPLPPFWGGVRLVPESVEFWQGRRSRLHDRFRYVRIDGAGHNAKWRLQRLSP</sequence>
<evidence type="ECO:0000256" key="1">
    <source>
        <dbReference type="ARBA" id="ARBA00001917"/>
    </source>
</evidence>
<dbReference type="PANTHER" id="PTHR10851">
    <property type="entry name" value="PYRIDOXINE-5-PHOSPHATE OXIDASE"/>
    <property type="match status" value="1"/>
</dbReference>
<dbReference type="EMBL" id="MLKD01000001">
    <property type="protein sequence ID" value="OQE31281.1"/>
    <property type="molecule type" value="Genomic_DNA"/>
</dbReference>